<dbReference type="Pfam" id="PF03564">
    <property type="entry name" value="DUF1759"/>
    <property type="match status" value="1"/>
</dbReference>
<gene>
    <name evidence="1" type="ORF">RF55_8169</name>
</gene>
<organism evidence="1 2">
    <name type="scientific">Lasius niger</name>
    <name type="common">Black garden ant</name>
    <dbReference type="NCBI Taxonomy" id="67767"/>
    <lineage>
        <taxon>Eukaryota</taxon>
        <taxon>Metazoa</taxon>
        <taxon>Ecdysozoa</taxon>
        <taxon>Arthropoda</taxon>
        <taxon>Hexapoda</taxon>
        <taxon>Insecta</taxon>
        <taxon>Pterygota</taxon>
        <taxon>Neoptera</taxon>
        <taxon>Endopterygota</taxon>
        <taxon>Hymenoptera</taxon>
        <taxon>Apocrita</taxon>
        <taxon>Aculeata</taxon>
        <taxon>Formicoidea</taxon>
        <taxon>Formicidae</taxon>
        <taxon>Formicinae</taxon>
        <taxon>Lasius</taxon>
        <taxon>Lasius</taxon>
    </lineage>
</organism>
<dbReference type="EMBL" id="LBMM01005011">
    <property type="protein sequence ID" value="KMQ91910.1"/>
    <property type="molecule type" value="Genomic_DNA"/>
</dbReference>
<accession>A0A0J7NHC3</accession>
<keyword evidence="2" id="KW-1185">Reference proteome</keyword>
<comment type="caution">
    <text evidence="1">The sequence shown here is derived from an EMBL/GenBank/DDBJ whole genome shotgun (WGS) entry which is preliminary data.</text>
</comment>
<protein>
    <submittedName>
        <fullName evidence="1">Uncharacterized protein</fullName>
    </submittedName>
</protein>
<evidence type="ECO:0000313" key="1">
    <source>
        <dbReference type="EMBL" id="KMQ91910.1"/>
    </source>
</evidence>
<dbReference type="InterPro" id="IPR005312">
    <property type="entry name" value="DUF1759"/>
</dbReference>
<dbReference type="OrthoDB" id="7555193at2759"/>
<reference evidence="1 2" key="1">
    <citation type="submission" date="2015-04" db="EMBL/GenBank/DDBJ databases">
        <title>Lasius niger genome sequencing.</title>
        <authorList>
            <person name="Konorov E.A."/>
            <person name="Nikitin M.A."/>
            <person name="Kirill M.V."/>
            <person name="Chang P."/>
        </authorList>
    </citation>
    <scope>NUCLEOTIDE SEQUENCE [LARGE SCALE GENOMIC DNA]</scope>
    <source>
        <tissue evidence="1">Whole</tissue>
    </source>
</reference>
<proteinExistence type="predicted"/>
<name>A0A0J7NHC3_LASNI</name>
<dbReference type="PaxDb" id="67767-A0A0J7NHC3"/>
<sequence length="242" mass="27945">MAEFEELLEAQYSTLTLIQRIMINYHKLPKTRRTATAVRSSIANLKGYWDNCQLQHAKLCALADEDTRRLHEYFTKDKFLFISDTVEEVMDTLSECLERLQPSNVQLGLNESSSSHETRVSIAHLPRIDIPKFSGEITKWKTFRDIFESLVSSRGDLSNVQKLHWINHKIGDYVLIRDDRNKIGVSSKLKPKYKGPYQIAKSLGNNRYVVKDIPGFNIAQKSMDTILSSDRIKSWIKIPVEK</sequence>
<evidence type="ECO:0000313" key="2">
    <source>
        <dbReference type="Proteomes" id="UP000036403"/>
    </source>
</evidence>
<dbReference type="Proteomes" id="UP000036403">
    <property type="component" value="Unassembled WGS sequence"/>
</dbReference>
<dbReference type="AlphaFoldDB" id="A0A0J7NHC3"/>